<name>A0ABQ8UYL8_9EUKA</name>
<dbReference type="Proteomes" id="UP001141327">
    <property type="component" value="Unassembled WGS sequence"/>
</dbReference>
<comment type="caution">
    <text evidence="2">The sequence shown here is derived from an EMBL/GenBank/DDBJ whole genome shotgun (WGS) entry which is preliminary data.</text>
</comment>
<dbReference type="EMBL" id="JAPMOS010000005">
    <property type="protein sequence ID" value="KAJ4461850.1"/>
    <property type="molecule type" value="Genomic_DNA"/>
</dbReference>
<dbReference type="PANTHER" id="PTHR34817:SF1">
    <property type="entry name" value="NUCLEOTIDYLTRANSFERASE"/>
    <property type="match status" value="1"/>
</dbReference>
<organism evidence="2 3">
    <name type="scientific">Paratrimastix pyriformis</name>
    <dbReference type="NCBI Taxonomy" id="342808"/>
    <lineage>
        <taxon>Eukaryota</taxon>
        <taxon>Metamonada</taxon>
        <taxon>Preaxostyla</taxon>
        <taxon>Paratrimastigidae</taxon>
        <taxon>Paratrimastix</taxon>
    </lineage>
</organism>
<evidence type="ECO:0000313" key="3">
    <source>
        <dbReference type="Proteomes" id="UP001141327"/>
    </source>
</evidence>
<evidence type="ECO:0000313" key="2">
    <source>
        <dbReference type="EMBL" id="KAJ4461850.1"/>
    </source>
</evidence>
<reference evidence="2" key="1">
    <citation type="journal article" date="2022" name="bioRxiv">
        <title>Genomics of Preaxostyla Flagellates Illuminates Evolutionary Transitions and the Path Towards Mitochondrial Loss.</title>
        <authorList>
            <person name="Novak L.V.F."/>
            <person name="Treitli S.C."/>
            <person name="Pyrih J."/>
            <person name="Halakuc P."/>
            <person name="Pipaliya S.V."/>
            <person name="Vacek V."/>
            <person name="Brzon O."/>
            <person name="Soukal P."/>
            <person name="Eme L."/>
            <person name="Dacks J.B."/>
            <person name="Karnkowska A."/>
            <person name="Elias M."/>
            <person name="Hampl V."/>
        </authorList>
    </citation>
    <scope>NUCLEOTIDE SEQUENCE</scope>
    <source>
        <strain evidence="2">RCP-MX</strain>
    </source>
</reference>
<gene>
    <name evidence="2" type="ORF">PAPYR_1529</name>
</gene>
<proteinExistence type="predicted"/>
<dbReference type="PANTHER" id="PTHR34817">
    <property type="entry name" value="NUCLEOTIDYLTRANSFERASE"/>
    <property type="match status" value="1"/>
</dbReference>
<accession>A0ABQ8UYL8</accession>
<feature type="region of interest" description="Disordered" evidence="1">
    <location>
        <begin position="85"/>
        <end position="115"/>
    </location>
</feature>
<evidence type="ECO:0000256" key="1">
    <source>
        <dbReference type="SAM" id="MobiDB-lite"/>
    </source>
</evidence>
<sequence>MAEFVVPTNKDVPFSITSEGQQYPVILRVVAGSHLYGLDFKKGEYPFDPEYESDWDFRGVYLAPPTAKLGLEKYPERIQPTAAPVQVTTREAQQIKDGVTPPPEDGPKAARPPPEEDDIVFYELKKFATMALENNPGVLDILFASDESIVNITPQGRRLLESRGLFLSTRIKDAFLGYAKMQMDRLQGHKKWVKEFPKLAEVAAILERAYQGGDIDFQWIAEHFSGALARHITHQDESNKTILGDAKHPYPPAAPAPEFQTPPPDAIIGCPEASPLLMAVQCVPLKYGFSGTVAEWMRYATPAQVRDPANPFHSERTVTREDVAFLATQAAFCPLSRGEYLVYEGGKGMLTRSGAFFAHPAIVAPGALGPLRWVLTVDEIRHTNDGRHLKHAWDWFINRSARRSTLERRFGYDTKYASHVARLLFACRDIVRTGTYCPRLSEEVRRRVLAIRLGEVTFDQFAEAMEGLRADITAAAKTSPLPREPDYAAVNRLLLELSV</sequence>
<keyword evidence="3" id="KW-1185">Reference proteome</keyword>
<protein>
    <submittedName>
        <fullName evidence="2">Uncharacterized protein</fullName>
    </submittedName>
</protein>
<dbReference type="Pfam" id="PF10127">
    <property type="entry name" value="RlaP"/>
    <property type="match status" value="1"/>
</dbReference>
<dbReference type="InterPro" id="IPR018775">
    <property type="entry name" value="RlaP"/>
</dbReference>